<organism evidence="3 4">
    <name type="scientific">Actinokineospora spheciospongiae</name>
    <dbReference type="NCBI Taxonomy" id="909613"/>
    <lineage>
        <taxon>Bacteria</taxon>
        <taxon>Bacillati</taxon>
        <taxon>Actinomycetota</taxon>
        <taxon>Actinomycetes</taxon>
        <taxon>Pseudonocardiales</taxon>
        <taxon>Pseudonocardiaceae</taxon>
        <taxon>Actinokineospora</taxon>
    </lineage>
</organism>
<dbReference type="RefSeq" id="WP_052020621.1">
    <property type="nucleotide sequence ID" value="NZ_AYXG01000028.1"/>
</dbReference>
<sequence>MTSDHRDRRPSHDDLTAGLRGYLQLVADLVGADHRAGTTDVGSVAAALLPLPHRLSWFPERALALGWDEEHGWAAQLAGADGVDQLPVSYLGVDALPTPRVVAWFLKDLLAGGDPGSPFPPAMRDRGERDDFEERLSAYATHSDH</sequence>
<dbReference type="AlphaFoldDB" id="W7ISI6"/>
<keyword evidence="4" id="KW-1185">Reference proteome</keyword>
<feature type="compositionally biased region" description="Basic and acidic residues" evidence="1">
    <location>
        <begin position="123"/>
        <end position="145"/>
    </location>
</feature>
<proteinExistence type="predicted"/>
<name>W7ISI6_9PSEU</name>
<accession>A0A8E2WU50</accession>
<evidence type="ECO:0000256" key="1">
    <source>
        <dbReference type="SAM" id="MobiDB-lite"/>
    </source>
</evidence>
<feature type="region of interest" description="Disordered" evidence="1">
    <location>
        <begin position="116"/>
        <end position="145"/>
    </location>
</feature>
<dbReference type="EMBL" id="AYXG01000028">
    <property type="protein sequence ID" value="EWC63895.1"/>
    <property type="molecule type" value="Genomic_DNA"/>
</dbReference>
<evidence type="ECO:0000313" key="4">
    <source>
        <dbReference type="Proteomes" id="UP000019277"/>
    </source>
</evidence>
<dbReference type="OrthoDB" id="4190452at2"/>
<dbReference type="InterPro" id="IPR046259">
    <property type="entry name" value="DUF6292"/>
</dbReference>
<comment type="caution">
    <text evidence="3">The sequence shown here is derived from an EMBL/GenBank/DDBJ whole genome shotgun (WGS) entry which is preliminary data.</text>
</comment>
<dbReference type="eggNOG" id="ENOG5031X8F">
    <property type="taxonomic scope" value="Bacteria"/>
</dbReference>
<feature type="domain" description="DUF6292" evidence="2">
    <location>
        <begin position="22"/>
        <end position="107"/>
    </location>
</feature>
<accession>W7ISI6</accession>
<dbReference type="Proteomes" id="UP000019277">
    <property type="component" value="Unassembled WGS sequence"/>
</dbReference>
<dbReference type="Pfam" id="PF19809">
    <property type="entry name" value="DUF6292"/>
    <property type="match status" value="1"/>
</dbReference>
<evidence type="ECO:0000313" key="3">
    <source>
        <dbReference type="EMBL" id="EWC63895.1"/>
    </source>
</evidence>
<dbReference type="STRING" id="909613.UO65_0725"/>
<reference evidence="3 4" key="1">
    <citation type="journal article" date="2014" name="Genome Announc.">
        <title>Draft Genome Sequence of the Antitrypanosomally Active Sponge-Associated Bacterium Actinokineospora sp. Strain EG49.</title>
        <authorList>
            <person name="Harjes J."/>
            <person name="Ryu T."/>
            <person name="Abdelmohsen U.R."/>
            <person name="Moitinho-Silva L."/>
            <person name="Horn H."/>
            <person name="Ravasi T."/>
            <person name="Hentschel U."/>
        </authorList>
    </citation>
    <scope>NUCLEOTIDE SEQUENCE [LARGE SCALE GENOMIC DNA]</scope>
    <source>
        <strain evidence="3 4">EG49</strain>
    </source>
</reference>
<protein>
    <recommendedName>
        <fullName evidence="2">DUF6292 domain-containing protein</fullName>
    </recommendedName>
</protein>
<evidence type="ECO:0000259" key="2">
    <source>
        <dbReference type="Pfam" id="PF19809"/>
    </source>
</evidence>
<gene>
    <name evidence="3" type="ORF">UO65_0725</name>
</gene>